<evidence type="ECO:0000313" key="3">
    <source>
        <dbReference type="Proteomes" id="UP000606115"/>
    </source>
</evidence>
<accession>A0ABQ2DI20</accession>
<comment type="caution">
    <text evidence="2">The sequence shown here is derived from an EMBL/GenBank/DDBJ whole genome shotgun (WGS) entry which is preliminary data.</text>
</comment>
<name>A0ABQ2DI20_9MICC</name>
<feature type="region of interest" description="Disordered" evidence="1">
    <location>
        <begin position="77"/>
        <end position="100"/>
    </location>
</feature>
<proteinExistence type="predicted"/>
<dbReference type="InterPro" id="IPR018963">
    <property type="entry name" value="Mycophage_D29_Gp19"/>
</dbReference>
<dbReference type="GeneID" id="303304061"/>
<dbReference type="RefSeq" id="WP_188685042.1">
    <property type="nucleotide sequence ID" value="NZ_BMKX01000003.1"/>
</dbReference>
<keyword evidence="3" id="KW-1185">Reference proteome</keyword>
<dbReference type="EMBL" id="BMKX01000003">
    <property type="protein sequence ID" value="GGJ58824.1"/>
    <property type="molecule type" value="Genomic_DNA"/>
</dbReference>
<sequence length="138" mass="15273">MAEPFANSDDVEAVWGELTVAETVTVDAWLLTASNNLRLIGRKRGIDIDAFIRGDEILEQAAKDAVVESVRRRLSNPRAIRQRSTNQGAGPFSNTSSETVDSSAASGLLYFTEGELMWLPLPRKGRFRTIHAKSGYYK</sequence>
<evidence type="ECO:0008006" key="4">
    <source>
        <dbReference type="Google" id="ProtNLM"/>
    </source>
</evidence>
<evidence type="ECO:0000256" key="1">
    <source>
        <dbReference type="SAM" id="MobiDB-lite"/>
    </source>
</evidence>
<reference evidence="3" key="1">
    <citation type="journal article" date="2019" name="Int. J. Syst. Evol. Microbiol.">
        <title>The Global Catalogue of Microorganisms (GCM) 10K type strain sequencing project: providing services to taxonomists for standard genome sequencing and annotation.</title>
        <authorList>
            <consortium name="The Broad Institute Genomics Platform"/>
            <consortium name="The Broad Institute Genome Sequencing Center for Infectious Disease"/>
            <person name="Wu L."/>
            <person name="Ma J."/>
        </authorList>
    </citation>
    <scope>NUCLEOTIDE SEQUENCE [LARGE SCALE GENOMIC DNA]</scope>
    <source>
        <strain evidence="3">CGMCC 1.3685</strain>
    </source>
</reference>
<evidence type="ECO:0000313" key="2">
    <source>
        <dbReference type="EMBL" id="GGJ58824.1"/>
    </source>
</evidence>
<feature type="compositionally biased region" description="Polar residues" evidence="1">
    <location>
        <begin position="82"/>
        <end position="100"/>
    </location>
</feature>
<protein>
    <recommendedName>
        <fullName evidence="4">Head-to-tail adaptor</fullName>
    </recommendedName>
</protein>
<organism evidence="2 3">
    <name type="scientific">Glutamicibacter ardleyensis</name>
    <dbReference type="NCBI Taxonomy" id="225894"/>
    <lineage>
        <taxon>Bacteria</taxon>
        <taxon>Bacillati</taxon>
        <taxon>Actinomycetota</taxon>
        <taxon>Actinomycetes</taxon>
        <taxon>Micrococcales</taxon>
        <taxon>Micrococcaceae</taxon>
        <taxon>Glutamicibacter</taxon>
    </lineage>
</organism>
<gene>
    <name evidence="2" type="ORF">GCM10007173_16940</name>
</gene>
<dbReference type="Proteomes" id="UP000606115">
    <property type="component" value="Unassembled WGS sequence"/>
</dbReference>
<dbReference type="Pfam" id="PF09355">
    <property type="entry name" value="Phage_Gp19"/>
    <property type="match status" value="1"/>
</dbReference>